<dbReference type="InterPro" id="IPR001706">
    <property type="entry name" value="Ribosomal_bL35"/>
</dbReference>
<sequence>MPKMKTHKATASRFRITRNGKVIRRTQGGGHLRRNKHSRMRRIYKKNVVGDVKSMRKMVRRMAPVVDSS</sequence>
<dbReference type="AlphaFoldDB" id="A0A6B1DUK0"/>
<comment type="caution">
    <text evidence="6">The sequence shown here is derived from an EMBL/GenBank/DDBJ whole genome shotgun (WGS) entry which is preliminary data.</text>
</comment>
<dbReference type="GO" id="GO:0003735">
    <property type="term" value="F:structural constituent of ribosome"/>
    <property type="evidence" value="ECO:0007669"/>
    <property type="project" value="InterPro"/>
</dbReference>
<accession>A0A6B1DUK0</accession>
<evidence type="ECO:0000256" key="4">
    <source>
        <dbReference type="HAMAP-Rule" id="MF_00514"/>
    </source>
</evidence>
<keyword evidence="2 4" id="KW-0689">Ribosomal protein</keyword>
<dbReference type="InterPro" id="IPR037229">
    <property type="entry name" value="Ribosomal_bL35_sf"/>
</dbReference>
<dbReference type="PRINTS" id="PR00064">
    <property type="entry name" value="RIBOSOMALL35"/>
</dbReference>
<dbReference type="GO" id="GO:1990904">
    <property type="term" value="C:ribonucleoprotein complex"/>
    <property type="evidence" value="ECO:0007669"/>
    <property type="project" value="UniProtKB-KW"/>
</dbReference>
<comment type="similarity">
    <text evidence="1 4 5">Belongs to the bacterial ribosomal protein bL35 family.</text>
</comment>
<evidence type="ECO:0000256" key="3">
    <source>
        <dbReference type="ARBA" id="ARBA00023274"/>
    </source>
</evidence>
<dbReference type="HAMAP" id="MF_00514">
    <property type="entry name" value="Ribosomal_bL35"/>
    <property type="match status" value="1"/>
</dbReference>
<evidence type="ECO:0000256" key="5">
    <source>
        <dbReference type="RuleBase" id="RU000568"/>
    </source>
</evidence>
<proteinExistence type="inferred from homology"/>
<gene>
    <name evidence="4" type="primary">rpmI</name>
    <name evidence="6" type="ORF">F4Y08_06910</name>
</gene>
<dbReference type="GO" id="GO:0005840">
    <property type="term" value="C:ribosome"/>
    <property type="evidence" value="ECO:0007669"/>
    <property type="project" value="UniProtKB-KW"/>
</dbReference>
<name>A0A6B1DUK0_9CHLR</name>
<evidence type="ECO:0000256" key="1">
    <source>
        <dbReference type="ARBA" id="ARBA00006598"/>
    </source>
</evidence>
<dbReference type="GO" id="GO:0006412">
    <property type="term" value="P:translation"/>
    <property type="evidence" value="ECO:0007669"/>
    <property type="project" value="UniProtKB-UniRule"/>
</dbReference>
<dbReference type="Gene3D" id="4.10.410.60">
    <property type="match status" value="1"/>
</dbReference>
<evidence type="ECO:0000256" key="2">
    <source>
        <dbReference type="ARBA" id="ARBA00022980"/>
    </source>
</evidence>
<keyword evidence="3 4" id="KW-0687">Ribonucleoprotein</keyword>
<reference evidence="6" key="1">
    <citation type="submission" date="2019-09" db="EMBL/GenBank/DDBJ databases">
        <title>Characterisation of the sponge microbiome using genome-centric metagenomics.</title>
        <authorList>
            <person name="Engelberts J.P."/>
            <person name="Robbins S.J."/>
            <person name="De Goeij J.M."/>
            <person name="Aranda M."/>
            <person name="Bell S.C."/>
            <person name="Webster N.S."/>
        </authorList>
    </citation>
    <scope>NUCLEOTIDE SEQUENCE</scope>
    <source>
        <strain evidence="6">SB0662_bin_9</strain>
    </source>
</reference>
<dbReference type="Pfam" id="PF01632">
    <property type="entry name" value="Ribosomal_L35p"/>
    <property type="match status" value="1"/>
</dbReference>
<dbReference type="SUPFAM" id="SSF143034">
    <property type="entry name" value="L35p-like"/>
    <property type="match status" value="1"/>
</dbReference>
<evidence type="ECO:0000313" key="6">
    <source>
        <dbReference type="EMBL" id="MYD90054.1"/>
    </source>
</evidence>
<dbReference type="InterPro" id="IPR021137">
    <property type="entry name" value="Ribosomal_bL35-like"/>
</dbReference>
<protein>
    <recommendedName>
        <fullName evidence="4">Large ribosomal subunit protein bL35</fullName>
    </recommendedName>
</protein>
<dbReference type="EMBL" id="VXPY01000043">
    <property type="protein sequence ID" value="MYD90054.1"/>
    <property type="molecule type" value="Genomic_DNA"/>
</dbReference>
<organism evidence="6">
    <name type="scientific">Caldilineaceae bacterium SB0662_bin_9</name>
    <dbReference type="NCBI Taxonomy" id="2605258"/>
    <lineage>
        <taxon>Bacteria</taxon>
        <taxon>Bacillati</taxon>
        <taxon>Chloroflexota</taxon>
        <taxon>Caldilineae</taxon>
        <taxon>Caldilineales</taxon>
        <taxon>Caldilineaceae</taxon>
    </lineage>
</organism>